<accession>A0A1M7L5H2</accession>
<name>A0A1M7L5H2_9FLAO</name>
<dbReference type="Proteomes" id="UP000184260">
    <property type="component" value="Unassembled WGS sequence"/>
</dbReference>
<protein>
    <submittedName>
        <fullName evidence="1">Uncharacterized protein</fullName>
    </submittedName>
</protein>
<dbReference type="RefSeq" id="WP_084129721.1">
    <property type="nucleotide sequence ID" value="NZ_FRBU01000063.1"/>
</dbReference>
<reference evidence="2" key="1">
    <citation type="submission" date="2016-11" db="EMBL/GenBank/DDBJ databases">
        <authorList>
            <person name="Varghese N."/>
            <person name="Submissions S."/>
        </authorList>
    </citation>
    <scope>NUCLEOTIDE SEQUENCE [LARGE SCALE GENOMIC DNA]</scope>
    <source>
        <strain evidence="2">DSM 3661</strain>
    </source>
</reference>
<dbReference type="OrthoDB" id="798594at2"/>
<evidence type="ECO:0000313" key="2">
    <source>
        <dbReference type="Proteomes" id="UP000184260"/>
    </source>
</evidence>
<evidence type="ECO:0000313" key="1">
    <source>
        <dbReference type="EMBL" id="SHM73391.1"/>
    </source>
</evidence>
<dbReference type="AlphaFoldDB" id="A0A1M7L5H2"/>
<keyword evidence="2" id="KW-1185">Reference proteome</keyword>
<dbReference type="EMBL" id="FRBU01000063">
    <property type="protein sequence ID" value="SHM73391.1"/>
    <property type="molecule type" value="Genomic_DNA"/>
</dbReference>
<proteinExistence type="predicted"/>
<gene>
    <name evidence="1" type="ORF">SAMN05443669_10634</name>
</gene>
<dbReference type="STRING" id="69322.SAMN05443669_10634"/>
<organism evidence="1 2">
    <name type="scientific">Flavobacterium xanthum</name>
    <dbReference type="NCBI Taxonomy" id="69322"/>
    <lineage>
        <taxon>Bacteria</taxon>
        <taxon>Pseudomonadati</taxon>
        <taxon>Bacteroidota</taxon>
        <taxon>Flavobacteriia</taxon>
        <taxon>Flavobacteriales</taxon>
        <taxon>Flavobacteriaceae</taxon>
        <taxon>Flavobacterium</taxon>
    </lineage>
</organism>
<sequence length="60" mass="7225">MMKVEDKDGENTTVTNLPEALKQSDYFRNFAHTEQAFKRFDKELQAYWQDLYDKFLNISD</sequence>